<proteinExistence type="inferred from homology"/>
<comment type="caution">
    <text evidence="11">The sequence shown here is derived from an EMBL/GenBank/DDBJ whole genome shotgun (WGS) entry which is preliminary data.</text>
</comment>
<dbReference type="Pfam" id="PF00078">
    <property type="entry name" value="RVT_1"/>
    <property type="match status" value="1"/>
</dbReference>
<dbReference type="PANTHER" id="PTHR34047:SF7">
    <property type="entry name" value="RNA-DIRECTED DNA POLYMERASE"/>
    <property type="match status" value="1"/>
</dbReference>
<comment type="catalytic activity">
    <reaction evidence="9">
        <text>DNA(n) + a 2'-deoxyribonucleoside 5'-triphosphate = DNA(n+1) + diphosphate</text>
        <dbReference type="Rhea" id="RHEA:22508"/>
        <dbReference type="Rhea" id="RHEA-COMP:17339"/>
        <dbReference type="Rhea" id="RHEA-COMP:17340"/>
        <dbReference type="ChEBI" id="CHEBI:33019"/>
        <dbReference type="ChEBI" id="CHEBI:61560"/>
        <dbReference type="ChEBI" id="CHEBI:173112"/>
        <dbReference type="EC" id="2.7.7.49"/>
    </reaction>
</comment>
<dbReference type="GO" id="GO:0003964">
    <property type="term" value="F:RNA-directed DNA polymerase activity"/>
    <property type="evidence" value="ECO:0007669"/>
    <property type="project" value="UniProtKB-KW"/>
</dbReference>
<evidence type="ECO:0000256" key="4">
    <source>
        <dbReference type="ARBA" id="ARBA00022723"/>
    </source>
</evidence>
<dbReference type="GO" id="GO:0046872">
    <property type="term" value="F:metal ion binding"/>
    <property type="evidence" value="ECO:0007669"/>
    <property type="project" value="UniProtKB-KW"/>
</dbReference>
<dbReference type="EC" id="2.7.7.49" evidence="1"/>
<dbReference type="Gene3D" id="3.30.70.270">
    <property type="match status" value="1"/>
</dbReference>
<dbReference type="InterPro" id="IPR000123">
    <property type="entry name" value="Reverse_transcriptase_msDNA"/>
</dbReference>
<evidence type="ECO:0000256" key="1">
    <source>
        <dbReference type="ARBA" id="ARBA00012493"/>
    </source>
</evidence>
<dbReference type="AlphaFoldDB" id="J8AGS9"/>
<evidence type="ECO:0000256" key="2">
    <source>
        <dbReference type="ARBA" id="ARBA00022679"/>
    </source>
</evidence>
<protein>
    <recommendedName>
        <fullName evidence="1">RNA-directed DNA polymerase</fullName>
        <ecNumber evidence="1">2.7.7.49</ecNumber>
    </recommendedName>
</protein>
<gene>
    <name evidence="11" type="ORF">IEE_04144</name>
</gene>
<keyword evidence="5" id="KW-0460">Magnesium</keyword>
<evidence type="ECO:0000313" key="11">
    <source>
        <dbReference type="EMBL" id="EJQ42312.1"/>
    </source>
</evidence>
<dbReference type="PROSITE" id="PS50878">
    <property type="entry name" value="RT_POL"/>
    <property type="match status" value="1"/>
</dbReference>
<keyword evidence="6" id="KW-0695">RNA-directed DNA polymerase</keyword>
<organism evidence="11 12">
    <name type="scientific">Bacillus cereus BAG5X1-1</name>
    <dbReference type="NCBI Taxonomy" id="1053189"/>
    <lineage>
        <taxon>Bacteria</taxon>
        <taxon>Bacillati</taxon>
        <taxon>Bacillota</taxon>
        <taxon>Bacilli</taxon>
        <taxon>Bacillales</taxon>
        <taxon>Bacillaceae</taxon>
        <taxon>Bacillus</taxon>
        <taxon>Bacillus cereus group</taxon>
    </lineage>
</organism>
<dbReference type="GO" id="GO:0003723">
    <property type="term" value="F:RNA binding"/>
    <property type="evidence" value="ECO:0007669"/>
    <property type="project" value="InterPro"/>
</dbReference>
<evidence type="ECO:0000313" key="12">
    <source>
        <dbReference type="Proteomes" id="UP000006600"/>
    </source>
</evidence>
<keyword evidence="4" id="KW-0479">Metal-binding</keyword>
<name>J8AGS9_BACCE</name>
<dbReference type="HOGENOM" id="CLU_028398_2_0_9"/>
<dbReference type="InterPro" id="IPR000477">
    <property type="entry name" value="RT_dom"/>
</dbReference>
<evidence type="ECO:0000256" key="8">
    <source>
        <dbReference type="ARBA" id="ARBA00034120"/>
    </source>
</evidence>
<dbReference type="CDD" id="cd03487">
    <property type="entry name" value="RT_Bac_retron_II"/>
    <property type="match status" value="1"/>
</dbReference>
<dbReference type="Proteomes" id="UP000006600">
    <property type="component" value="Unassembled WGS sequence"/>
</dbReference>
<dbReference type="SUPFAM" id="SSF56672">
    <property type="entry name" value="DNA/RNA polymerases"/>
    <property type="match status" value="1"/>
</dbReference>
<evidence type="ECO:0000256" key="6">
    <source>
        <dbReference type="ARBA" id="ARBA00022918"/>
    </source>
</evidence>
<dbReference type="PANTHER" id="PTHR34047">
    <property type="entry name" value="NUCLEAR INTRON MATURASE 1, MITOCHONDRIAL-RELATED"/>
    <property type="match status" value="1"/>
</dbReference>
<dbReference type="RefSeq" id="WP_002201459.1">
    <property type="nucleotide sequence ID" value="NZ_JH791996.1"/>
</dbReference>
<dbReference type="InterPro" id="IPR043128">
    <property type="entry name" value="Rev_trsase/Diguanyl_cyclase"/>
</dbReference>
<dbReference type="InterPro" id="IPR051083">
    <property type="entry name" value="GrpII_Intron_Splice-Mob/Def"/>
</dbReference>
<dbReference type="PRINTS" id="PR00866">
    <property type="entry name" value="RNADNAPOLMS"/>
</dbReference>
<keyword evidence="3" id="KW-0548">Nucleotidyltransferase</keyword>
<dbReference type="NCBIfam" id="NF038233">
    <property type="entry name" value="retron_St85_RT"/>
    <property type="match status" value="1"/>
</dbReference>
<evidence type="ECO:0000256" key="9">
    <source>
        <dbReference type="ARBA" id="ARBA00048173"/>
    </source>
</evidence>
<evidence type="ECO:0000256" key="5">
    <source>
        <dbReference type="ARBA" id="ARBA00022842"/>
    </source>
</evidence>
<dbReference type="InterPro" id="IPR043502">
    <property type="entry name" value="DNA/RNA_pol_sf"/>
</dbReference>
<sequence>MNSDALYNLSQQMDTKYPIITDVLRNKKHHYNQLDAKKRNGKIRKLYSPSKILKYYQKWIATEILSKTMIHECCTAYQKGISLNENLIPHQKHMYFLCVDIEDFFQSINFKRILHLFKKLTNDTQMAYSLSELCTLHKTLPQGAVTSPVLSNAVNYRLDKRIHGYAKKHGLVYTRYADDITISGNDMGAIKSAYYTVKCIIESEGYKFNKEKTRILKPGVKRKVTGLLINEEQEIRIGREKYRELRSMIYTYKNSRAITGVEKEHLFLRIKGWISYLKHVDFKTCKMLLEYINKIYVNDEKNPFSFLDKRSDEMGYIIPQLQQLESNMNFLTSENTHVNLVIKN</sequence>
<evidence type="ECO:0000256" key="7">
    <source>
        <dbReference type="ARBA" id="ARBA00023118"/>
    </source>
</evidence>
<dbReference type="PATRIC" id="fig|1053189.3.peg.4219"/>
<keyword evidence="2" id="KW-0808">Transferase</keyword>
<comment type="similarity">
    <text evidence="8">Belongs to the bacterial reverse transcriptase family.</text>
</comment>
<keyword evidence="7" id="KW-0051">Antiviral defense</keyword>
<reference evidence="11 12" key="1">
    <citation type="submission" date="2012-04" db="EMBL/GenBank/DDBJ databases">
        <title>The Genome Sequence of Bacillus cereus BAG5X1-1.</title>
        <authorList>
            <consortium name="The Broad Institute Genome Sequencing Platform"/>
            <consortium name="The Broad Institute Genome Sequencing Center for Infectious Disease"/>
            <person name="Feldgarden M."/>
            <person name="Van der Auwera G.A."/>
            <person name="Mahillon J."/>
            <person name="Duprez V."/>
            <person name="Timmery S."/>
            <person name="Mattelet C."/>
            <person name="Dierick K."/>
            <person name="Sun M."/>
            <person name="Yu Z."/>
            <person name="Zhu L."/>
            <person name="Hu X."/>
            <person name="Shank E.B."/>
            <person name="Swiecicka I."/>
            <person name="Hansen B.M."/>
            <person name="Andrup L."/>
            <person name="Young S.K."/>
            <person name="Zeng Q."/>
            <person name="Gargeya S."/>
            <person name="Fitzgerald M."/>
            <person name="Haas B."/>
            <person name="Abouelleil A."/>
            <person name="Alvarado L."/>
            <person name="Arachchi H.M."/>
            <person name="Berlin A."/>
            <person name="Chapman S.B."/>
            <person name="Goldberg J."/>
            <person name="Griggs A."/>
            <person name="Gujja S."/>
            <person name="Hansen M."/>
            <person name="Howarth C."/>
            <person name="Imamovic A."/>
            <person name="Larimer J."/>
            <person name="McCowen C."/>
            <person name="Montmayeur A."/>
            <person name="Murphy C."/>
            <person name="Neiman D."/>
            <person name="Pearson M."/>
            <person name="Priest M."/>
            <person name="Roberts A."/>
            <person name="Saif S."/>
            <person name="Shea T."/>
            <person name="Sisk P."/>
            <person name="Sykes S."/>
            <person name="Wortman J."/>
            <person name="Nusbaum C."/>
            <person name="Birren B."/>
        </authorList>
    </citation>
    <scope>NUCLEOTIDE SEQUENCE [LARGE SCALE GENOMIC DNA]</scope>
    <source>
        <strain evidence="11 12">BAG5X1-1</strain>
    </source>
</reference>
<evidence type="ECO:0000256" key="3">
    <source>
        <dbReference type="ARBA" id="ARBA00022695"/>
    </source>
</evidence>
<accession>J8AGS9</accession>
<feature type="domain" description="Reverse transcriptase" evidence="10">
    <location>
        <begin position="1"/>
        <end position="229"/>
    </location>
</feature>
<dbReference type="EMBL" id="AHDJ01000035">
    <property type="protein sequence ID" value="EJQ42312.1"/>
    <property type="molecule type" value="Genomic_DNA"/>
</dbReference>
<dbReference type="Gene3D" id="3.10.10.10">
    <property type="entry name" value="HIV Type 1 Reverse Transcriptase, subunit A, domain 1"/>
    <property type="match status" value="1"/>
</dbReference>
<evidence type="ECO:0000259" key="10">
    <source>
        <dbReference type="PROSITE" id="PS50878"/>
    </source>
</evidence>
<dbReference type="GO" id="GO:0051607">
    <property type="term" value="P:defense response to virus"/>
    <property type="evidence" value="ECO:0007669"/>
    <property type="project" value="UniProtKB-KW"/>
</dbReference>